<dbReference type="Pfam" id="PF14870">
    <property type="entry name" value="PSII_BNR"/>
    <property type="match status" value="1"/>
</dbReference>
<dbReference type="GO" id="GO:0009523">
    <property type="term" value="C:photosystem II"/>
    <property type="evidence" value="ECO:0007669"/>
    <property type="project" value="UniProtKB-KW"/>
</dbReference>
<dbReference type="InterPro" id="IPR028203">
    <property type="entry name" value="PSII_CF48-like_dom"/>
</dbReference>
<organism evidence="4 5">
    <name type="scientific">Pseudohalioglobus sediminis</name>
    <dbReference type="NCBI Taxonomy" id="2606449"/>
    <lineage>
        <taxon>Bacteria</taxon>
        <taxon>Pseudomonadati</taxon>
        <taxon>Pseudomonadota</taxon>
        <taxon>Gammaproteobacteria</taxon>
        <taxon>Cellvibrionales</taxon>
        <taxon>Halieaceae</taxon>
        <taxon>Pseudohalioglobus</taxon>
    </lineage>
</organism>
<dbReference type="GO" id="GO:0015979">
    <property type="term" value="P:photosynthesis"/>
    <property type="evidence" value="ECO:0007669"/>
    <property type="project" value="UniProtKB-KW"/>
</dbReference>
<protein>
    <submittedName>
        <fullName evidence="4">Glycosyl hydrolase</fullName>
    </submittedName>
</protein>
<dbReference type="PANTHER" id="PTHR47199:SF2">
    <property type="entry name" value="PHOTOSYSTEM II STABILITY_ASSEMBLY FACTOR HCF136, CHLOROPLASTIC"/>
    <property type="match status" value="1"/>
</dbReference>
<evidence type="ECO:0000259" key="3">
    <source>
        <dbReference type="Pfam" id="PF14870"/>
    </source>
</evidence>
<feature type="domain" description="Photosynthesis system II assembly factor Ycf48/Hcf136-like" evidence="3">
    <location>
        <begin position="161"/>
        <end position="250"/>
    </location>
</feature>
<gene>
    <name evidence="4" type="ORF">F0M18_01735</name>
</gene>
<keyword evidence="5" id="KW-1185">Reference proteome</keyword>
<sequence>MKIINRMLQHLPGVPWSRVLLPLVVTLMLSACEAPLNLEQVEAEKERPLRRYDMLQAVAHSGATVVAVSSVGAIVVSGDNGESWRRHELPDRPALIDVTACSSGEFYALDAERRIWHESAAGEWVPTIIDTPENTLSIHCAPNGRLWVSASFGTLYWTDKTLEQWHEFSLYEDLQFTTVRFLNERDGYALGEFGTVLASSDGGDTWESREPIPNEFYPMGVDFLNATTGWAGGLDGVIWQTVDGGNSWQRQMSVTSAPIYNVHASADGIFAVGGSGKLVELKQGAWTGFEGGPEVLAFMRGVDVLENGSLLVAGGGGALALIPLAVR</sequence>
<dbReference type="Proteomes" id="UP000323708">
    <property type="component" value="Unassembled WGS sequence"/>
</dbReference>
<dbReference type="PROSITE" id="PS51257">
    <property type="entry name" value="PROKAR_LIPOPROTEIN"/>
    <property type="match status" value="1"/>
</dbReference>
<dbReference type="RefSeq" id="WP_149609651.1">
    <property type="nucleotide sequence ID" value="NZ_VTUX01000001.1"/>
</dbReference>
<keyword evidence="1" id="KW-0602">Photosynthesis</keyword>
<name>A0A5B0X4L8_9GAMM</name>
<comment type="caution">
    <text evidence="4">The sequence shown here is derived from an EMBL/GenBank/DDBJ whole genome shotgun (WGS) entry which is preliminary data.</text>
</comment>
<keyword evidence="2" id="KW-0604">Photosystem II</keyword>
<evidence type="ECO:0000256" key="2">
    <source>
        <dbReference type="ARBA" id="ARBA00023276"/>
    </source>
</evidence>
<dbReference type="Gene3D" id="2.130.10.10">
    <property type="entry name" value="YVTN repeat-like/Quinoprotein amine dehydrogenase"/>
    <property type="match status" value="1"/>
</dbReference>
<evidence type="ECO:0000313" key="4">
    <source>
        <dbReference type="EMBL" id="KAA1194182.1"/>
    </source>
</evidence>
<reference evidence="4 5" key="1">
    <citation type="submission" date="2019-09" db="EMBL/GenBank/DDBJ databases">
        <authorList>
            <person name="Chen X.-Y."/>
        </authorList>
    </citation>
    <scope>NUCLEOTIDE SEQUENCE [LARGE SCALE GENOMIC DNA]</scope>
    <source>
        <strain evidence="4 5">NY5</strain>
    </source>
</reference>
<accession>A0A5B0X4L8</accession>
<keyword evidence="4" id="KW-0378">Hydrolase</keyword>
<dbReference type="SUPFAM" id="SSF110296">
    <property type="entry name" value="Oligoxyloglucan reducing end-specific cellobiohydrolase"/>
    <property type="match status" value="2"/>
</dbReference>
<evidence type="ECO:0000256" key="1">
    <source>
        <dbReference type="ARBA" id="ARBA00022531"/>
    </source>
</evidence>
<evidence type="ECO:0000313" key="5">
    <source>
        <dbReference type="Proteomes" id="UP000323708"/>
    </source>
</evidence>
<proteinExistence type="predicted"/>
<dbReference type="EMBL" id="VTUX01000001">
    <property type="protein sequence ID" value="KAA1194182.1"/>
    <property type="molecule type" value="Genomic_DNA"/>
</dbReference>
<dbReference type="PANTHER" id="PTHR47199">
    <property type="entry name" value="PHOTOSYSTEM II STABILITY/ASSEMBLY FACTOR HCF136, CHLOROPLASTIC"/>
    <property type="match status" value="1"/>
</dbReference>
<dbReference type="GO" id="GO:0016787">
    <property type="term" value="F:hydrolase activity"/>
    <property type="evidence" value="ECO:0007669"/>
    <property type="project" value="UniProtKB-KW"/>
</dbReference>
<dbReference type="AlphaFoldDB" id="A0A5B0X4L8"/>
<dbReference type="InterPro" id="IPR015943">
    <property type="entry name" value="WD40/YVTN_repeat-like_dom_sf"/>
</dbReference>